<evidence type="ECO:0000256" key="2">
    <source>
        <dbReference type="SAM" id="MobiDB-lite"/>
    </source>
</evidence>
<dbReference type="Proteomes" id="UP000272778">
    <property type="component" value="Unassembled WGS sequence"/>
</dbReference>
<feature type="compositionally biased region" description="Polar residues" evidence="2">
    <location>
        <begin position="268"/>
        <end position="278"/>
    </location>
</feature>
<proteinExistence type="predicted"/>
<feature type="domain" description="Methyltransferase FkbM" evidence="3">
    <location>
        <begin position="670"/>
        <end position="838"/>
    </location>
</feature>
<evidence type="ECO:0000313" key="4">
    <source>
        <dbReference type="EMBL" id="RQH10067.1"/>
    </source>
</evidence>
<feature type="coiled-coil region" evidence="1">
    <location>
        <begin position="586"/>
        <end position="635"/>
    </location>
</feature>
<accession>A0A3N6NLZ5</accession>
<feature type="region of interest" description="Disordered" evidence="2">
    <location>
        <begin position="268"/>
        <end position="324"/>
    </location>
</feature>
<feature type="compositionally biased region" description="Basic and acidic residues" evidence="2">
    <location>
        <begin position="296"/>
        <end position="324"/>
    </location>
</feature>
<dbReference type="SUPFAM" id="SSF53335">
    <property type="entry name" value="S-adenosyl-L-methionine-dependent methyltransferases"/>
    <property type="match status" value="1"/>
</dbReference>
<dbReference type="NCBIfam" id="TIGR01444">
    <property type="entry name" value="fkbM_fam"/>
    <property type="match status" value="1"/>
</dbReference>
<name>A0A3N6NLZ5_9BURK</name>
<evidence type="ECO:0000259" key="3">
    <source>
        <dbReference type="Pfam" id="PF05050"/>
    </source>
</evidence>
<evidence type="ECO:0000256" key="1">
    <source>
        <dbReference type="SAM" id="Coils"/>
    </source>
</evidence>
<keyword evidence="5" id="KW-1185">Reference proteome</keyword>
<dbReference type="PANTHER" id="PTHR34203">
    <property type="entry name" value="METHYLTRANSFERASE, FKBM FAMILY PROTEIN"/>
    <property type="match status" value="1"/>
</dbReference>
<dbReference type="GO" id="GO:0008168">
    <property type="term" value="F:methyltransferase activity"/>
    <property type="evidence" value="ECO:0007669"/>
    <property type="project" value="UniProtKB-KW"/>
</dbReference>
<dbReference type="OrthoDB" id="823440at2"/>
<comment type="caution">
    <text evidence="4">The sequence shown here is derived from an EMBL/GenBank/DDBJ whole genome shotgun (WGS) entry which is preliminary data.</text>
</comment>
<dbReference type="Pfam" id="PF05050">
    <property type="entry name" value="Methyltransf_21"/>
    <property type="match status" value="1"/>
</dbReference>
<gene>
    <name evidence="4" type="ORF">D1Y85_02745</name>
</gene>
<sequence>MLHSIRRTFWSCWLTTRSSKAFRGHIPVVGELSIPVVYGRGSMASNAFHKGLSESSFDKLQHENAQLLVELHCVQEALENCYRESQANLNNRSPDELVELHAENQRLRTSVAVQRNVHELESNCALNARLGNILIECADAPSSIFSVLGKLTGFWRQSRRQVPPDALGGKDFSKIIATYSTGGFDAIEKSIASLSVLPSMLANAYTALARQLMNSDRAAAAEAARRAYNLDPKGYRLKWLAFRLHESGEVVEAEAMLDILPAETPFSNSEARQVSQVRNEAKRARKKEAKRLVASTERRAEGDKHLNNPVQERDPQATLSADRERDVAALKEAVARLEDERLVLALERDCLELKLQESEMVSVRTVGENRLLLENLHQAQEELERLADECERLRNVNDEFVAEKQELAAKYEVQSQLHEERVREFGALMDVRVRLEKEGKDLAAKHEAQCRLIEERSRMLDALAAGHEAQGRLIEERDRLIGTLERTKVQLGRERLALSVKHESELRTSEERGRQVDALKQSNFKLEQDRQALAIKHAVQAEVAAERVRELESQRQAIGRIEEEKRALAVAHEMQSKLAGERSLQLEALKQGNAKLEREKRDAQARAAEAVSRELESVKQAKLELEQAKSSQNKRLQSPLVKSGNGDAEIDDLIMDLELVFNGRAIVYVDVGAYVGDVFLKIRRSAKTFRIHEAHLFEPNPTSYTRLTKEVSGGDGPVVHLYNLAVGESGDTRQFISARSMTKVLSGDSGTTEVPSDAFIARCVSLDSQSSIFTDGKINLLKIDVEGREIDVLKSARNLLMAQSVDILYIEVGFNRTGTQQTYFAEVDQLLQGFGYRVMRIYDQKGEWMSDSPVLRRANVAYMSEKFARAHPFSLIQELQELRSRVSAISN</sequence>
<dbReference type="InterPro" id="IPR006342">
    <property type="entry name" value="FkbM_mtfrase"/>
</dbReference>
<dbReference type="Gene3D" id="3.40.50.150">
    <property type="entry name" value="Vaccinia Virus protein VP39"/>
    <property type="match status" value="1"/>
</dbReference>
<organism evidence="4 5">
    <name type="scientific">Paraburkholderia dinghuensis</name>
    <dbReference type="NCBI Taxonomy" id="2305225"/>
    <lineage>
        <taxon>Bacteria</taxon>
        <taxon>Pseudomonadati</taxon>
        <taxon>Pseudomonadota</taxon>
        <taxon>Betaproteobacteria</taxon>
        <taxon>Burkholderiales</taxon>
        <taxon>Burkholderiaceae</taxon>
        <taxon>Paraburkholderia</taxon>
    </lineage>
</organism>
<reference evidence="4 5" key="1">
    <citation type="submission" date="2018-11" db="EMBL/GenBank/DDBJ databases">
        <title>Paraburkholderia sp. DHOA04, isolated from soil.</title>
        <authorList>
            <person name="Gao Z.-H."/>
            <person name="Qiu L.-H."/>
            <person name="Fu J.-C."/>
        </authorList>
    </citation>
    <scope>NUCLEOTIDE SEQUENCE [LARGE SCALE GENOMIC DNA]</scope>
    <source>
        <strain evidence="4 5">DHOA04</strain>
    </source>
</reference>
<evidence type="ECO:0000313" key="5">
    <source>
        <dbReference type="Proteomes" id="UP000272778"/>
    </source>
</evidence>
<keyword evidence="4" id="KW-0489">Methyltransferase</keyword>
<keyword evidence="1" id="KW-0175">Coiled coil</keyword>
<dbReference type="EMBL" id="RQIS01000001">
    <property type="protein sequence ID" value="RQH10067.1"/>
    <property type="molecule type" value="Genomic_DNA"/>
</dbReference>
<dbReference type="GO" id="GO:0032259">
    <property type="term" value="P:methylation"/>
    <property type="evidence" value="ECO:0007669"/>
    <property type="project" value="UniProtKB-KW"/>
</dbReference>
<protein>
    <submittedName>
        <fullName evidence="4">FkbM family methyltransferase</fullName>
    </submittedName>
</protein>
<dbReference type="PANTHER" id="PTHR34203:SF15">
    <property type="entry name" value="SLL1173 PROTEIN"/>
    <property type="match status" value="1"/>
</dbReference>
<dbReference type="InterPro" id="IPR029063">
    <property type="entry name" value="SAM-dependent_MTases_sf"/>
</dbReference>
<dbReference type="AlphaFoldDB" id="A0A3N6NLZ5"/>
<keyword evidence="4" id="KW-0808">Transferase</keyword>
<dbReference type="InterPro" id="IPR052514">
    <property type="entry name" value="SAM-dependent_MTase"/>
</dbReference>